<proteinExistence type="predicted"/>
<keyword evidence="2" id="KW-1185">Reference proteome</keyword>
<protein>
    <submittedName>
        <fullName evidence="1">Uncharacterized protein</fullName>
    </submittedName>
</protein>
<accession>A0ABS5BKE8</accession>
<reference evidence="1 2" key="1">
    <citation type="submission" date="2021-04" db="EMBL/GenBank/DDBJ databases">
        <authorList>
            <person name="Ivanova A."/>
        </authorList>
    </citation>
    <scope>NUCLEOTIDE SEQUENCE [LARGE SCALE GENOMIC DNA]</scope>
    <source>
        <strain evidence="1 2">G18</strain>
    </source>
</reference>
<dbReference type="Proteomes" id="UP000676565">
    <property type="component" value="Unassembled WGS sequence"/>
</dbReference>
<name>A0ABS5BKE8_9BACT</name>
<sequence>MEIEWTDTDPESGEKRSVRAERFARKWSFKVRFRRRTNWAPAPTPSREMWETLLDALERRYPRREGVTDEDLKQVRAVVAGLEPDEGERPV</sequence>
<dbReference type="EMBL" id="JAGKQQ010000001">
    <property type="protein sequence ID" value="MBP3954173.1"/>
    <property type="molecule type" value="Genomic_DNA"/>
</dbReference>
<comment type="caution">
    <text evidence="1">The sequence shown here is derived from an EMBL/GenBank/DDBJ whole genome shotgun (WGS) entry which is preliminary data.</text>
</comment>
<evidence type="ECO:0000313" key="1">
    <source>
        <dbReference type="EMBL" id="MBP3954173.1"/>
    </source>
</evidence>
<evidence type="ECO:0000313" key="2">
    <source>
        <dbReference type="Proteomes" id="UP000676565"/>
    </source>
</evidence>
<organism evidence="1 2">
    <name type="scientific">Gemmata palustris</name>
    <dbReference type="NCBI Taxonomy" id="2822762"/>
    <lineage>
        <taxon>Bacteria</taxon>
        <taxon>Pseudomonadati</taxon>
        <taxon>Planctomycetota</taxon>
        <taxon>Planctomycetia</taxon>
        <taxon>Gemmatales</taxon>
        <taxon>Gemmataceae</taxon>
        <taxon>Gemmata</taxon>
    </lineage>
</organism>
<gene>
    <name evidence="1" type="ORF">J8F10_02535</name>
</gene>
<dbReference type="RefSeq" id="WP_210652316.1">
    <property type="nucleotide sequence ID" value="NZ_JAGKQQ010000001.1"/>
</dbReference>